<dbReference type="RefSeq" id="WP_016426179.1">
    <property type="nucleotide sequence ID" value="NZ_CABKRV010000002.1"/>
</dbReference>
<sequence length="281" mass="32929">MKIGTLSDIHFDRHQQLRMEDYIEALAQLTRQKALDMLIIAGDISNHHSTTLRFIAQLTDKVECSVYFIPGNHDIWRQADETITSEEILALYTAHPQCLINQPLELGQYVIVGHMGWYDYRYASDKYTLEKLEKGKHYGATWQDKVHTNFEQSDQMLSKRFAESVFHQLEPYQHHKVILVTHVVTHPKFVVPLPHRIFDFFNGFIGTQDFDCIYENYDVAYSVMGHVHFRKRYTENGTTYLCPCLGYPREWRGGDLYTELKDALQMIELPDSDNQHDSKHV</sequence>
<dbReference type="EMBL" id="POVK01000041">
    <property type="protein sequence ID" value="NHA34907.1"/>
    <property type="molecule type" value="Genomic_DNA"/>
</dbReference>
<dbReference type="AlphaFoldDB" id="A0A7Z7QMZ8"/>
<dbReference type="NCBIfam" id="TIGR03729">
    <property type="entry name" value="acc_ester"/>
    <property type="match status" value="1"/>
</dbReference>
<reference evidence="4" key="2">
    <citation type="submission" date="2018-06" db="EMBL/GenBank/DDBJ databases">
        <authorList>
            <consortium name="Pathogen Informatics"/>
            <person name="Doyle S."/>
        </authorList>
    </citation>
    <scope>NUCLEOTIDE SEQUENCE [LARGE SCALE GENOMIC DNA]</scope>
    <source>
        <strain evidence="4">NCTC12218</strain>
    </source>
</reference>
<dbReference type="InterPro" id="IPR052963">
    <property type="entry name" value="Pantetheine_PDE"/>
</dbReference>
<evidence type="ECO:0000313" key="6">
    <source>
        <dbReference type="Proteomes" id="UP000572988"/>
    </source>
</evidence>
<dbReference type="EMBL" id="LR962863">
    <property type="protein sequence ID" value="CAD7358892.1"/>
    <property type="molecule type" value="Genomic_DNA"/>
</dbReference>
<dbReference type="Proteomes" id="UP000264146">
    <property type="component" value="Chromosome"/>
</dbReference>
<evidence type="ECO:0000313" key="3">
    <source>
        <dbReference type="EMBL" id="NHA34907.1"/>
    </source>
</evidence>
<accession>A0A7Z7QMZ8</accession>
<keyword evidence="6" id="KW-1185">Reference proteome</keyword>
<reference evidence="3 6" key="1">
    <citation type="submission" date="2018-01" db="EMBL/GenBank/DDBJ databases">
        <title>Complete genome sequence of Staphylococcus Scheliferi isolated from human.</title>
        <authorList>
            <person name="Abouelkhair M.A."/>
            <person name="Bemis D.A."/>
            <person name="Kania S.A."/>
        </authorList>
    </citation>
    <scope>NUCLEOTIDE SEQUENCE [LARGE SCALE GENOMIC DNA]</scope>
    <source>
        <strain evidence="3 6">ATCC 43808</strain>
    </source>
</reference>
<dbReference type="Gene3D" id="3.60.21.10">
    <property type="match status" value="1"/>
</dbReference>
<proteinExistence type="predicted"/>
<name>A0A7Z7QMZ8_STASC</name>
<gene>
    <name evidence="3" type="ORF">C1O36_10545</name>
    <name evidence="4" type="ORF">NCTC12218_00478</name>
</gene>
<dbReference type="InterPro" id="IPR004843">
    <property type="entry name" value="Calcineurin-like_PHP"/>
</dbReference>
<dbReference type="PANTHER" id="PTHR36492:SF2">
    <property type="entry name" value="[ACYL-CARRIER-PROTEIN] PHOSPHODIESTERASE PPTH"/>
    <property type="match status" value="1"/>
</dbReference>
<evidence type="ECO:0000313" key="2">
    <source>
        <dbReference type="EMBL" id="CAD7358892.1"/>
    </source>
</evidence>
<dbReference type="EMBL" id="UHEF01000001">
    <property type="protein sequence ID" value="SUM87035.1"/>
    <property type="molecule type" value="Genomic_DNA"/>
</dbReference>
<dbReference type="Pfam" id="PF00149">
    <property type="entry name" value="Metallophos"/>
    <property type="match status" value="1"/>
</dbReference>
<dbReference type="Proteomes" id="UP000572988">
    <property type="component" value="Unassembled WGS sequence"/>
</dbReference>
<protein>
    <submittedName>
        <fullName evidence="3">Phosphohydrolase</fullName>
    </submittedName>
    <submittedName>
        <fullName evidence="4">Putative phosphoesterase</fullName>
    </submittedName>
</protein>
<dbReference type="GeneID" id="93789215"/>
<organism evidence="4">
    <name type="scientific">Staphylococcus schleiferi</name>
    <dbReference type="NCBI Taxonomy" id="1295"/>
    <lineage>
        <taxon>Bacteria</taxon>
        <taxon>Bacillati</taxon>
        <taxon>Bacillota</taxon>
        <taxon>Bacilli</taxon>
        <taxon>Bacillales</taxon>
        <taxon>Staphylococcaceae</taxon>
        <taxon>Staphylococcus</taxon>
    </lineage>
</organism>
<feature type="domain" description="Calcineurin-like phosphoesterase" evidence="1">
    <location>
        <begin position="1"/>
        <end position="228"/>
    </location>
</feature>
<evidence type="ECO:0000313" key="4">
    <source>
        <dbReference type="EMBL" id="SUM87035.1"/>
    </source>
</evidence>
<reference evidence="2 5" key="3">
    <citation type="submission" date="2020-11" db="EMBL/GenBank/DDBJ databases">
        <authorList>
            <consortium name="Pathogen Informatics"/>
        </authorList>
    </citation>
    <scope>NUCLEOTIDE SEQUENCE [LARGE SCALE GENOMIC DNA]</scope>
    <source>
        <strain evidence="2 5">NCTC12218</strain>
    </source>
</reference>
<dbReference type="InterPro" id="IPR029052">
    <property type="entry name" value="Metallo-depent_PP-like"/>
</dbReference>
<dbReference type="PANTHER" id="PTHR36492">
    <property type="match status" value="1"/>
</dbReference>
<dbReference type="SUPFAM" id="SSF56300">
    <property type="entry name" value="Metallo-dependent phosphatases"/>
    <property type="match status" value="1"/>
</dbReference>
<dbReference type="InterPro" id="IPR022302">
    <property type="entry name" value="Phosphoesterase_putative"/>
</dbReference>
<evidence type="ECO:0000259" key="1">
    <source>
        <dbReference type="Pfam" id="PF00149"/>
    </source>
</evidence>
<dbReference type="GO" id="GO:0016787">
    <property type="term" value="F:hydrolase activity"/>
    <property type="evidence" value="ECO:0007669"/>
    <property type="project" value="InterPro"/>
</dbReference>
<evidence type="ECO:0000313" key="5">
    <source>
        <dbReference type="Proteomes" id="UP000264146"/>
    </source>
</evidence>